<reference evidence="1 2" key="1">
    <citation type="submission" date="2018-01" db="EMBL/GenBank/DDBJ databases">
        <title>Genomic Encyclopedia of Type Strains, Phase III (KMG-III): the genomes of soil and plant-associated and newly described type strains.</title>
        <authorList>
            <person name="Whitman W."/>
        </authorList>
    </citation>
    <scope>NUCLEOTIDE SEQUENCE [LARGE SCALE GENOMIC DNA]</scope>
    <source>
        <strain evidence="1 2">HKI456</strain>
    </source>
</reference>
<dbReference type="GO" id="GO:0043565">
    <property type="term" value="F:sequence-specific DNA binding"/>
    <property type="evidence" value="ECO:0007669"/>
    <property type="project" value="InterPro"/>
</dbReference>
<name>A0A2P5K8X6_9BURK</name>
<dbReference type="Proteomes" id="UP000243096">
    <property type="component" value="Unassembled WGS sequence"/>
</dbReference>
<evidence type="ECO:0000313" key="1">
    <source>
        <dbReference type="EMBL" id="PPB83171.1"/>
    </source>
</evidence>
<comment type="caution">
    <text evidence="1">The sequence shown here is derived from an EMBL/GenBank/DDBJ whole genome shotgun (WGS) entry which is preliminary data.</text>
</comment>
<organism evidence="1 2">
    <name type="scientific">Mycetohabitans endofungorum</name>
    <dbReference type="NCBI Taxonomy" id="417203"/>
    <lineage>
        <taxon>Bacteria</taxon>
        <taxon>Pseudomonadati</taxon>
        <taxon>Pseudomonadota</taxon>
        <taxon>Betaproteobacteria</taxon>
        <taxon>Burkholderiales</taxon>
        <taxon>Burkholderiaceae</taxon>
        <taxon>Mycetohabitans</taxon>
    </lineage>
</organism>
<keyword evidence="2" id="KW-1185">Reference proteome</keyword>
<dbReference type="EMBL" id="PRDW01000010">
    <property type="protein sequence ID" value="PPB83171.1"/>
    <property type="molecule type" value="Genomic_DNA"/>
</dbReference>
<protein>
    <recommendedName>
        <fullName evidence="3">Transposase</fullName>
    </recommendedName>
</protein>
<sequence>MHGAVSVKRKYERYSRELKLLVLQQIRSEGLPDREAAAWFDIRNRAVIDLWKCQYDEGA</sequence>
<proteinExistence type="predicted"/>
<evidence type="ECO:0000313" key="2">
    <source>
        <dbReference type="Proteomes" id="UP000243096"/>
    </source>
</evidence>
<dbReference type="InterPro" id="IPR010921">
    <property type="entry name" value="Trp_repressor/repl_initiator"/>
</dbReference>
<accession>A0A2P5K8X6</accession>
<evidence type="ECO:0008006" key="3">
    <source>
        <dbReference type="Google" id="ProtNLM"/>
    </source>
</evidence>
<gene>
    <name evidence="1" type="ORF">B0O95_110124</name>
</gene>
<dbReference type="AlphaFoldDB" id="A0A2P5K8X6"/>
<dbReference type="SUPFAM" id="SSF48295">
    <property type="entry name" value="TrpR-like"/>
    <property type="match status" value="1"/>
</dbReference>